<protein>
    <submittedName>
        <fullName evidence="1">Uncharacterized protein</fullName>
    </submittedName>
</protein>
<dbReference type="RefSeq" id="WP_061519220.1">
    <property type="nucleotide sequence ID" value="NZ_JRUE01000201.1"/>
</dbReference>
<proteinExistence type="predicted"/>
<sequence>MTKILIGIDTGVNTGFAVAADRGNGGELQQVESLSITQAMEKVKKLIEKWGNENVCLYIEDARQRTWFTGGREKAQGVGSVKRDAQIWEDWCKEQCINFNMIHPQNNSTKYKAPLFKKITGWVGRTNEHARDAAMLVHRRFARF</sequence>
<evidence type="ECO:0000313" key="2">
    <source>
        <dbReference type="Proteomes" id="UP000075680"/>
    </source>
</evidence>
<dbReference type="AlphaFoldDB" id="A0A150HM42"/>
<dbReference type="EMBL" id="JRUE01000201">
    <property type="protein sequence ID" value="KXZ66777.1"/>
    <property type="molecule type" value="Genomic_DNA"/>
</dbReference>
<name>A0A150HM42_9GAMM</name>
<dbReference type="Proteomes" id="UP000075680">
    <property type="component" value="Unassembled WGS sequence"/>
</dbReference>
<evidence type="ECO:0000313" key="1">
    <source>
        <dbReference type="EMBL" id="KXZ66777.1"/>
    </source>
</evidence>
<dbReference type="PATRIC" id="fig|52133.18.peg.2537"/>
<organism evidence="1 2">
    <name type="scientific">Acinetobacter venetianus</name>
    <dbReference type="NCBI Taxonomy" id="52133"/>
    <lineage>
        <taxon>Bacteria</taxon>
        <taxon>Pseudomonadati</taxon>
        <taxon>Pseudomonadota</taxon>
        <taxon>Gammaproteobacteria</taxon>
        <taxon>Moraxellales</taxon>
        <taxon>Moraxellaceae</taxon>
        <taxon>Acinetobacter</taxon>
    </lineage>
</organism>
<reference evidence="1 2" key="1">
    <citation type="journal article" date="2016" name="Sci. Rep.">
        <title>Genomic and phenotypic characterization of the species Acinetobacter venetianus.</title>
        <authorList>
            <person name="Fondi M."/>
            <person name="Maida I."/>
            <person name="Perrin E."/>
            <person name="Orlandini V."/>
            <person name="La Torre L."/>
            <person name="Bosi E."/>
            <person name="Negroni A."/>
            <person name="Zanaroli G."/>
            <person name="Fava F."/>
            <person name="Decorosi F."/>
            <person name="Giovannetti L."/>
            <person name="Viti C."/>
            <person name="Vaneechoutte M."/>
            <person name="Dijkshoorn L."/>
            <person name="Fani R."/>
        </authorList>
    </citation>
    <scope>NUCLEOTIDE SEQUENCE [LARGE SCALE GENOMIC DNA]</scope>
    <source>
        <strain evidence="1 2">LUH5627</strain>
    </source>
</reference>
<comment type="caution">
    <text evidence="1">The sequence shown here is derived from an EMBL/GenBank/DDBJ whole genome shotgun (WGS) entry which is preliminary data.</text>
</comment>
<accession>A0A150HM42</accession>
<gene>
    <name evidence="1" type="ORF">AVENLUH5627_02471</name>
</gene>